<dbReference type="Proteomes" id="UP001597525">
    <property type="component" value="Unassembled WGS sequence"/>
</dbReference>
<protein>
    <recommendedName>
        <fullName evidence="4">Lipoprotein</fullName>
    </recommendedName>
</protein>
<name>A0ABW6BCT1_9SPHI</name>
<proteinExistence type="predicted"/>
<accession>A0ABW6BCT1</accession>
<dbReference type="PROSITE" id="PS51257">
    <property type="entry name" value="PROKAR_LIPOPROTEIN"/>
    <property type="match status" value="1"/>
</dbReference>
<keyword evidence="1" id="KW-0732">Signal</keyword>
<feature type="chain" id="PRO_5045537425" description="Lipoprotein" evidence="1">
    <location>
        <begin position="21"/>
        <end position="192"/>
    </location>
</feature>
<evidence type="ECO:0000313" key="2">
    <source>
        <dbReference type="EMBL" id="MFD2967266.1"/>
    </source>
</evidence>
<dbReference type="EMBL" id="JBHUPB010000005">
    <property type="protein sequence ID" value="MFD2967266.1"/>
    <property type="molecule type" value="Genomic_DNA"/>
</dbReference>
<feature type="signal peptide" evidence="1">
    <location>
        <begin position="1"/>
        <end position="20"/>
    </location>
</feature>
<evidence type="ECO:0008006" key="4">
    <source>
        <dbReference type="Google" id="ProtNLM"/>
    </source>
</evidence>
<gene>
    <name evidence="2" type="ORF">ACFS7Y_07700</name>
</gene>
<reference evidence="3" key="1">
    <citation type="journal article" date="2019" name="Int. J. Syst. Evol. Microbiol.">
        <title>The Global Catalogue of Microorganisms (GCM) 10K type strain sequencing project: providing services to taxonomists for standard genome sequencing and annotation.</title>
        <authorList>
            <consortium name="The Broad Institute Genomics Platform"/>
            <consortium name="The Broad Institute Genome Sequencing Center for Infectious Disease"/>
            <person name="Wu L."/>
            <person name="Ma J."/>
        </authorList>
    </citation>
    <scope>NUCLEOTIDE SEQUENCE [LARGE SCALE GENOMIC DNA]</scope>
    <source>
        <strain evidence="3">KCTC 22814</strain>
    </source>
</reference>
<evidence type="ECO:0000256" key="1">
    <source>
        <dbReference type="SAM" id="SignalP"/>
    </source>
</evidence>
<dbReference type="RefSeq" id="WP_320185045.1">
    <property type="nucleotide sequence ID" value="NZ_CP138332.1"/>
</dbReference>
<evidence type="ECO:0000313" key="3">
    <source>
        <dbReference type="Proteomes" id="UP001597525"/>
    </source>
</evidence>
<keyword evidence="3" id="KW-1185">Reference proteome</keyword>
<comment type="caution">
    <text evidence="2">The sequence shown here is derived from an EMBL/GenBank/DDBJ whole genome shotgun (WGS) entry which is preliminary data.</text>
</comment>
<organism evidence="2 3">
    <name type="scientific">Sphingobacterium bambusae</name>
    <dbReference type="NCBI Taxonomy" id="662858"/>
    <lineage>
        <taxon>Bacteria</taxon>
        <taxon>Pseudomonadati</taxon>
        <taxon>Bacteroidota</taxon>
        <taxon>Sphingobacteriia</taxon>
        <taxon>Sphingobacteriales</taxon>
        <taxon>Sphingobacteriaceae</taxon>
        <taxon>Sphingobacterium</taxon>
    </lineage>
</organism>
<sequence>MRLKISLFFLIPFLALSGCAHVEKSPTDQITIYYENGNVDDSGVDYPHFVKLQALNPSLFRDRGTKMINSSLFYSFCRELASANYTLSKDESIRWSGDYKMFFTIKGEFSDSLMLNKDNVYYSISKQKGVQLDSLSYVIRNAIEYFNMLTPEELSDFRAHDRYGVINYSYEFVDYDSLPPSLYTKIVLVPCR</sequence>